<evidence type="ECO:0000313" key="3">
    <source>
        <dbReference type="Proteomes" id="UP001595945"/>
    </source>
</evidence>
<evidence type="ECO:0000259" key="1">
    <source>
        <dbReference type="PROSITE" id="PS51186"/>
    </source>
</evidence>
<dbReference type="SUPFAM" id="SSF55729">
    <property type="entry name" value="Acyl-CoA N-acyltransferases (Nat)"/>
    <property type="match status" value="1"/>
</dbReference>
<dbReference type="InterPro" id="IPR016181">
    <property type="entry name" value="Acyl_CoA_acyltransferase"/>
</dbReference>
<gene>
    <name evidence="2" type="ORF">ACFO9K_18850</name>
</gene>
<keyword evidence="2" id="KW-0808">Transferase</keyword>
<reference evidence="2 3" key="1">
    <citation type="journal article" date="2019" name="Int. J. Syst. Evol. Microbiol.">
        <title>The Global Catalogue of Microorganisms (GCM) 10K type strain sequencing project: providing services to taxonomists for standard genome sequencing and annotation.</title>
        <authorList>
            <consortium name="The Broad Institute Genomics Platform"/>
            <consortium name="The Broad Institute Genome Sequencing Center for Infectious Disease"/>
            <person name="Wu L."/>
            <person name="Ma J."/>
        </authorList>
    </citation>
    <scope>NUCLEOTIDE SEQUENCE [LARGE SCALE GENOMIC DNA]</scope>
    <source>
        <strain evidence="2 3">XZYJ18</strain>
    </source>
</reference>
<keyword evidence="2" id="KW-0012">Acyltransferase</keyword>
<protein>
    <submittedName>
        <fullName evidence="2">GNAT family N-acetyltransferase</fullName>
        <ecNumber evidence="2">2.3.1.-</ecNumber>
    </submittedName>
</protein>
<dbReference type="GO" id="GO:0016746">
    <property type="term" value="F:acyltransferase activity"/>
    <property type="evidence" value="ECO:0007669"/>
    <property type="project" value="UniProtKB-KW"/>
</dbReference>
<organism evidence="2 3">
    <name type="scientific">Halorussus aquaticus</name>
    <dbReference type="NCBI Taxonomy" id="2953748"/>
    <lineage>
        <taxon>Archaea</taxon>
        <taxon>Methanobacteriati</taxon>
        <taxon>Methanobacteriota</taxon>
        <taxon>Stenosarchaea group</taxon>
        <taxon>Halobacteria</taxon>
        <taxon>Halobacteriales</taxon>
        <taxon>Haladaptataceae</taxon>
        <taxon>Halorussus</taxon>
    </lineage>
</organism>
<dbReference type="AlphaFoldDB" id="A0ABD5Q6N0"/>
<comment type="caution">
    <text evidence="2">The sequence shown here is derived from an EMBL/GenBank/DDBJ whole genome shotgun (WGS) entry which is preliminary data.</text>
</comment>
<evidence type="ECO:0000313" key="2">
    <source>
        <dbReference type="EMBL" id="MFC4826318.1"/>
    </source>
</evidence>
<dbReference type="Gene3D" id="3.40.630.30">
    <property type="match status" value="1"/>
</dbReference>
<sequence>MVRITCATADDRLGVRRVLDAAMLDVREDLRDRIDAGDVLVADGERRDSENRAAKPRDAEGGDSPILGALVLVGGEDGSSRIDAVAVRRARRERGIGSALVRAAAERRAPLTAEFDPGVRPFYEALGFEISPVEDDGERLRGRYDADERA</sequence>
<dbReference type="InterPro" id="IPR000182">
    <property type="entry name" value="GNAT_dom"/>
</dbReference>
<keyword evidence="3" id="KW-1185">Reference proteome</keyword>
<dbReference type="PROSITE" id="PS51186">
    <property type="entry name" value="GNAT"/>
    <property type="match status" value="1"/>
</dbReference>
<dbReference type="EMBL" id="JBHSHT010000002">
    <property type="protein sequence ID" value="MFC4826318.1"/>
    <property type="molecule type" value="Genomic_DNA"/>
</dbReference>
<dbReference type="GeneID" id="73046585"/>
<dbReference type="RefSeq" id="WP_254268072.1">
    <property type="nucleotide sequence ID" value="NZ_CP100400.1"/>
</dbReference>
<feature type="domain" description="N-acetyltransferase" evidence="1">
    <location>
        <begin position="2"/>
        <end position="147"/>
    </location>
</feature>
<accession>A0ABD5Q6N0</accession>
<proteinExistence type="predicted"/>
<dbReference type="Pfam" id="PF13508">
    <property type="entry name" value="Acetyltransf_7"/>
    <property type="match status" value="1"/>
</dbReference>
<dbReference type="Proteomes" id="UP001595945">
    <property type="component" value="Unassembled WGS sequence"/>
</dbReference>
<name>A0ABD5Q6N0_9EURY</name>
<dbReference type="EC" id="2.3.1.-" evidence="2"/>